<dbReference type="Gene3D" id="1.10.8.1220">
    <property type="match status" value="1"/>
</dbReference>
<dbReference type="Pfam" id="PF18199">
    <property type="entry name" value="Dynein_C"/>
    <property type="match status" value="1"/>
</dbReference>
<dbReference type="Pfam" id="PF08393">
    <property type="entry name" value="DHC_N2"/>
    <property type="match status" value="1"/>
</dbReference>
<evidence type="ECO:0000256" key="4">
    <source>
        <dbReference type="ARBA" id="ARBA00022701"/>
    </source>
</evidence>
<feature type="compositionally biased region" description="Polar residues" evidence="15">
    <location>
        <begin position="4681"/>
        <end position="4700"/>
    </location>
</feature>
<dbReference type="FunFam" id="1.10.287.2620:FF:000002">
    <property type="entry name" value="Dynein heavy chain 2, axonemal"/>
    <property type="match status" value="1"/>
</dbReference>
<evidence type="ECO:0000256" key="14">
    <source>
        <dbReference type="SAM" id="Coils"/>
    </source>
</evidence>
<dbReference type="InterPro" id="IPR043160">
    <property type="entry name" value="Dynein_C_barrel"/>
</dbReference>
<dbReference type="InterPro" id="IPR024743">
    <property type="entry name" value="Dynein_HC_stalk"/>
</dbReference>
<feature type="domain" description="AAA+ ATPase" evidence="16">
    <location>
        <begin position="3191"/>
        <end position="3317"/>
    </location>
</feature>
<dbReference type="EMBL" id="UYSG01000408">
    <property type="protein sequence ID" value="VDL19375.1"/>
    <property type="molecule type" value="Genomic_DNA"/>
</dbReference>
<evidence type="ECO:0000256" key="11">
    <source>
        <dbReference type="ARBA" id="ARBA00023175"/>
    </source>
</evidence>
<dbReference type="InterPro" id="IPR004273">
    <property type="entry name" value="Dynein_heavy_D6_P-loop"/>
</dbReference>
<dbReference type="FunFam" id="1.10.8.710:FF:000001">
    <property type="entry name" value="Dynein axonemal heavy chain 2"/>
    <property type="match status" value="1"/>
</dbReference>
<dbReference type="STRING" id="6216.A0A0R3SBN9"/>
<dbReference type="FunFam" id="1.20.140.100:FF:000001">
    <property type="entry name" value="dynein heavy chain 17, axonemal"/>
    <property type="match status" value="1"/>
</dbReference>
<dbReference type="InterPro" id="IPR041589">
    <property type="entry name" value="DNAH3_AAA_lid_1"/>
</dbReference>
<feature type="domain" description="AAA+ ATPase" evidence="16">
    <location>
        <begin position="2113"/>
        <end position="2249"/>
    </location>
</feature>
<dbReference type="GO" id="GO:0005858">
    <property type="term" value="C:axonemal dynein complex"/>
    <property type="evidence" value="ECO:0007669"/>
    <property type="project" value="UniProtKB-ARBA"/>
</dbReference>
<accession>A0A0R3SBN9</accession>
<dbReference type="InterPro" id="IPR024317">
    <property type="entry name" value="Dynein_heavy_chain_D4_dom"/>
</dbReference>
<dbReference type="Gene3D" id="1.10.287.2620">
    <property type="match status" value="1"/>
</dbReference>
<evidence type="ECO:0000256" key="2">
    <source>
        <dbReference type="ARBA" id="ARBA00008887"/>
    </source>
</evidence>
<dbReference type="GO" id="GO:0031514">
    <property type="term" value="C:motile cilium"/>
    <property type="evidence" value="ECO:0007669"/>
    <property type="project" value="UniProtKB-ARBA"/>
</dbReference>
<dbReference type="Pfam" id="PF03028">
    <property type="entry name" value="Dynein_heavy"/>
    <property type="match status" value="1"/>
</dbReference>
<dbReference type="Gene3D" id="1.10.472.130">
    <property type="match status" value="1"/>
</dbReference>
<dbReference type="FunFam" id="1.20.58.1120:FF:000008">
    <property type="entry name" value="Dynein heavy chain 10, axonemal"/>
    <property type="match status" value="1"/>
</dbReference>
<dbReference type="Gene3D" id="1.10.8.710">
    <property type="match status" value="1"/>
</dbReference>
<evidence type="ECO:0000256" key="10">
    <source>
        <dbReference type="ARBA" id="ARBA00023069"/>
    </source>
</evidence>
<dbReference type="FunFam" id="3.40.50.300:FF:000063">
    <property type="entry name" value="dynein heavy chain 6, axonemal"/>
    <property type="match status" value="1"/>
</dbReference>
<feature type="compositionally biased region" description="Polar residues" evidence="15">
    <location>
        <begin position="2650"/>
        <end position="2661"/>
    </location>
</feature>
<dbReference type="Gene3D" id="1.20.140.100">
    <property type="entry name" value="Dynein heavy chain, N-terminal domain 2"/>
    <property type="match status" value="1"/>
</dbReference>
<keyword evidence="5" id="KW-0677">Repeat</keyword>
<dbReference type="Gene3D" id="1.20.1270.280">
    <property type="match status" value="1"/>
</dbReference>
<evidence type="ECO:0000256" key="5">
    <source>
        <dbReference type="ARBA" id="ARBA00022737"/>
    </source>
</evidence>
<dbReference type="Pfam" id="PF17857">
    <property type="entry name" value="AAA_lid_1"/>
    <property type="match status" value="1"/>
</dbReference>
<keyword evidence="6" id="KW-0547">Nucleotide-binding</keyword>
<dbReference type="InterPro" id="IPR042222">
    <property type="entry name" value="Dynein_2_N"/>
</dbReference>
<organism evidence="19">
    <name type="scientific">Hymenolepis diminuta</name>
    <name type="common">Rat tapeworm</name>
    <dbReference type="NCBI Taxonomy" id="6216"/>
    <lineage>
        <taxon>Eukaryota</taxon>
        <taxon>Metazoa</taxon>
        <taxon>Spiralia</taxon>
        <taxon>Lophotrochozoa</taxon>
        <taxon>Platyhelminthes</taxon>
        <taxon>Cestoda</taxon>
        <taxon>Eucestoda</taxon>
        <taxon>Cyclophyllidea</taxon>
        <taxon>Hymenolepididae</taxon>
        <taxon>Hymenolepis</taxon>
    </lineage>
</organism>
<dbReference type="InterPro" id="IPR043157">
    <property type="entry name" value="Dynein_AAA1S"/>
</dbReference>
<evidence type="ECO:0000259" key="16">
    <source>
        <dbReference type="SMART" id="SM00382"/>
    </source>
</evidence>
<dbReference type="OrthoDB" id="10251809at2759"/>
<dbReference type="Gene3D" id="1.10.8.720">
    <property type="entry name" value="Region D6 of dynein motor"/>
    <property type="match status" value="1"/>
</dbReference>
<evidence type="ECO:0000313" key="17">
    <source>
        <dbReference type="EMBL" id="VDL19375.1"/>
    </source>
</evidence>
<dbReference type="InterPro" id="IPR035699">
    <property type="entry name" value="AAA_6"/>
</dbReference>
<dbReference type="InterPro" id="IPR003593">
    <property type="entry name" value="AAA+_ATPase"/>
</dbReference>
<keyword evidence="7" id="KW-0067">ATP-binding</keyword>
<evidence type="ECO:0000256" key="9">
    <source>
        <dbReference type="ARBA" id="ARBA00023054"/>
    </source>
</evidence>
<keyword evidence="13" id="KW-0966">Cell projection</keyword>
<evidence type="ECO:0000256" key="6">
    <source>
        <dbReference type="ARBA" id="ARBA00022741"/>
    </source>
</evidence>
<dbReference type="Gene3D" id="1.20.920.20">
    <property type="match status" value="1"/>
</dbReference>
<gene>
    <name evidence="17" type="ORF">HDID_LOCUS1914</name>
</gene>
<dbReference type="FunFam" id="1.10.8.1220:FF:000001">
    <property type="entry name" value="Dynein axonemal heavy chain 5"/>
    <property type="match status" value="1"/>
</dbReference>
<feature type="compositionally biased region" description="Polar residues" evidence="15">
    <location>
        <begin position="102"/>
        <end position="121"/>
    </location>
</feature>
<keyword evidence="12" id="KW-0206">Cytoskeleton</keyword>
<dbReference type="InterPro" id="IPR042228">
    <property type="entry name" value="Dynein_linker_3"/>
</dbReference>
<keyword evidence="3" id="KW-0963">Cytoplasm</keyword>
<dbReference type="InterPro" id="IPR041658">
    <property type="entry name" value="AAA_lid_11"/>
</dbReference>
<dbReference type="GO" id="GO:0005874">
    <property type="term" value="C:microtubule"/>
    <property type="evidence" value="ECO:0007669"/>
    <property type="project" value="UniProtKB-KW"/>
</dbReference>
<evidence type="ECO:0000313" key="18">
    <source>
        <dbReference type="Proteomes" id="UP000274504"/>
    </source>
</evidence>
<dbReference type="Proteomes" id="UP000274504">
    <property type="component" value="Unassembled WGS sequence"/>
</dbReference>
<dbReference type="FunFam" id="1.20.920.30:FF:000002">
    <property type="entry name" value="Dynein axonemal heavy chain 3"/>
    <property type="match status" value="1"/>
</dbReference>
<dbReference type="InterPro" id="IPR041228">
    <property type="entry name" value="Dynein_C"/>
</dbReference>
<sequence length="5044" mass="577897">MNDATDDIPHRNLSPDATDLLAIVCQHLEIHDKQKEILSNLEIHGSTSELSLIEKLFSPSDSNPLAVIFYKAITNERKLFRVPVDPGTNILQHKSSSRKSRGSNITANSSHVSTTILSKHSSGSSETSLEVLAKVKAPSMDLKIEEQIDEENIEAEMRRLDSSQYLVFARTYTRVKIHVRAAPLTDKEAHKLGVERCVCVVRRPDILLKDDILSITSLFEINIVLYPILSNFNDLISKVYQPLLAYFSHRQSFMHLSEYPHDSSEDEEDSVFQSGYHRSTIASSSLVSIKGIESLGKIETGEIQRLRDEFAVNLYKFQGVLNETESALLGVFQLPQPDFPLPALESCIVGLDEDTLEQFKKLIDSWNAQIDDAINELIKPRSVLTGPLEEVDYWRYRYKTLTSINEALKDKAVLEVAELWNSVTNAGVAEFNRTREIRRLMAEAKDIARFLLLVERHFKNIQFGHSFNIVADTIAPMMQSLRLIWTISRCFNQDKRMGPLLQKIAWALNYRVIRVMHIPTLFSQSIKDIIRETSSAIRMLTAFETTYNRERQQVEVTSPDNRWEFDRRHLFGRLRHVTKVLNDILDMANNMKCPFLPQNITTWSRIVEDFDNKVTSIDAKAKNFVNDYFTRVRGTNNAFNLLERFKAVKARGAISCLLKDKYRDVLRSLGVELTKAEKRFNELKDGPELERFIPPVSNSIRWARLIFGNSKYSILRFLKSQPDIFDEEEAEGAADGQNSRRIQGAGDYKMYLAPHKKAISVRQQYIAMAHLLQDFELQKFKAWESEILISLNECLRQSILCKSSAPMPFHKAIASIRPPPTWWAGPLNQELEHPAIYTPNKSTFLTGTYLPSETSWNISAKEKGSLSPHSYFTLQSSEDESLEYDDLPVYEVNFNSTIWSAIAESVRMELLGLKIPEMVRLLSLRRRYYQRTVLRLQVIVDRYDAIRCNLTPLKASLLQSTLQEIKTHFDYGVNYINWDSLTVDDFLEQIEKKVLTLETQFEEIDNCFATLDEVCYTISQMNLFKERSRAVLVSAKEYLDYVEKTREIDMADLARNTQATLTNALSKLEETLYNTNTRHCKKLEPVYKMFEKRVLESLVNIVLKNIWHFVNKLGGMKPIFHIDVVLTNSDIVLYPNTSDMYKWMIQTIQGCVGSTRHFVRWMRGSCEPCPTVRSEGDQILSINFSQEIKRCYKIHEPEVVFTEHVAKLNRIVIDFLRRLGFYSTLWYQDKLNIVEKWVRKKPRTTRDFENRIMELQNWFEHLTRVVDKTEDQKGELRARLVLVGALGLRLTSFVESVRSHLSDWIRLYLRHVYDTAQLKYNTIMKILLEKREVLKTKPITLDQLKLLLKVLHELESGFCETVDECVSDLDERYRLICQYGDLEYLKTAIPEDHWNSATILRRRFNAILHRGYEMAANIAPVKAHFATGMRDVIVDFKRRIILFIEEYDKSGPGKENHDLENGLKNLIKFIKLSDSFEAERLDLLNSERLLDLPISSYPELQKIRSELSNLKPLYDLYYKQKLLDIIPLLGFKCDYQANFSAVDSDILPLQVAREEWAMILWKNVDVKTIQKTTEKFLEDLKEQPKKIRMLPCSRKLYMDLRNFEDSLQLIVLLKDEALRDRHWKQLMERTGISFDIDPMTFTLEGVFAMELYHYSEEIGNIVANAQREFVIEQSLNEIKQTWNTMKFTLVLYTKCKDKSCPIISGIDETTKILEDNMLILQSINGSRNAQPFMSTIRQLEKDLSIISDTLEKWVIVQQKWMYLEVIFVAGDIANQLPNDAKRFQRLDAAFRKLMNETANTQYIMKCCLTDRKLDVLTMLQNELELCQKALNDYLDAKRNAYPRFYFISDDEMLSILGGKEIESIQEHIVKASSIRTFEVNLMFDNIKGFKYKQDAKGNTLLTAMISCEEEVMQFHKPIYVVGKVEEWLLTQEAEMKRSNRIITKRALFYYCYKKLRVEWMLDFLGMVVLGANQIWFTWETEDVFRRMKAGQRRAMKDFNHKLIEQINQIVRMVRGHLTPNVMKKLETVLILDVHAKDIIEGFIRDSIIAAEEFEWESQLRFYWVRSPDTMKIRQVSAEFDFGYEYFGMNGRLVITPLTDRIYLTLTQALSLCLGGAPAGPAGTGKTETIKDLAKALGQLCVVTNCGESMDYKSFGRLMMGLCRVGCWGCFDEFNRIEVSVLSVVTSQIQAIQAALKAKATVFQLDGQETALNTRIGYFITMNPGYSGRTELPESVKTLFRPVVVIVPDFEYICEIMLFAQGFLTARELAKKLTTMYRLAEKQLSQQYHYDFGLRALKSVLTMAGGIRRADPDNSEEKLLMRALKNTNLPRFVHEDVPLFMGLVQDLFPGVELELQSSNPDLVRAATKVLKFQRYSIVESQLQKVIHLWDTLAVRHSVMLVGPTLGGKTTVLNTLANTQRIMGLPTKLQIINPKDRSVNELYGTLDPSSREWTDGLLSMIFRQINMPTDQDERRYFVFDGDVDSLWIENMNSVMDDNRLLTLVNGERIKLQPYCSLIFEVGDLKYASPATVSRCGMVYVDPKNLSYEAYWNAWLLSIHNENYRNAVEYLYKKYIPQLMDFIFEGIVPIGGLGELRGRNKRPSTVSDVEGENFSRTVKLLHVIPTTSMHTMIQFCSLLSAQLSEGSEPGTDNLGQLPSFSDNAGQKETKEKEKEKNVEKATIKTAQLERKAWGEQSIVSAVSTPTLGAMITDLPEQDVETMFKTKLTYDHPDVVEAIFMFCLFWAFVAPLESKDQIIVDEAIKVLSGLNIVDEGDGMPFVGPGVLPSHAEHLYDYMFDQTELHWVEWRRLVPQYIHNPAIPYPELFVPTVETIKLEWILKETFLMNRPLLMIGETGTSKTSTTHSTIQSLNSEVTSSLIINFSSRTSSKDLLRSLNANVEKRAKGVYGPMPGKKLIVFIDDLNMPQEDNYGTQQPIALLRMILERGGFYEQGKELVWRSLRDITYIGGMGPPGGGRRSLDHRLVSFFSIFHCLPPSQDSLRSIFGNILSGHFATGFEDIVQTMVNDITSMSVETYFEIKSKLLPTPTKFYYTFNLRDVSRVFQGLCQVIPTKYKEPKKILRLWRHEILRSFFDRLINDDDRATVNNIISSKLQKYFEEIMDYAMINPIIFGDYWAANTDEEGYYEDMQDFDVCKAIAEELMASYNEHVGNINLVLFNDALNHLSVIHRILRMEGGHALLVGVSGSGKKALARLAAFIAGLRIFEISLSKSYGEAELCEDIKKLYTMMAENTAHYLFIFDDAHVRNEGFLEFVNNILTTGCLVSLFADEDKESIINTVWPKAESALRAISGASATVTRETVWKWFARDCTARLHMALCMSPAGDDLRNRCRDFPGIVNCTTINWFFSWPEQALFAVACTLIDPEDPHIPRKYWEAVIENVVNVHISVKEASIELKNQQRRNNYVTSTNYIGFIKGFKKLLREKLDENEASQDRLNVGLEKLKETAKQIDELNAKMAIQKVILEEKTQSCEELLKEIESSTETATAKKTEAQAKSIDVAAKQKVITREKGEAEVALAEALPALEAAKKALDELDKADVTEFRAFVTPPKAVQLVGECLCYVMSVEDTSWKAARGLMADANFIKTLQTMDCEAIPQKNINSLKGYVVEMLIIFNICYRCGIRFTLIIVYFADLIAKRNMGYDEVRAASKAGGGFFKFILSVVSFYDVAKVVRPKRERVKLLEFELNKAIRDLKMLNDQVGHLEDMLANLRRQYAEAQSEMDKLKSDMNIMLRQLLAAEKLTSGLASEKKRWIETVAQLKRDKEKLLGHCLLASGFLNYLGPFTQEFRTRLLYKEWFENLVNDDFPMEESFKVEELLTSDVEISMWNSQGLPPDELSIQNAILTTKGPRTPVCIDPQGQAIKWLRVMERNPKDETRSIKITTMNDPQFPRTLENCIRFGVAIMFTGVEEDIDPLMDNVIDRDIRKDRDREIVMLGDREVEYGRGFRLYLTTKLPYPRFTPKLYSHALIINYTVTATGLEGQLLSALVKHEYKELEDKREYLIKETSENKRILKELEDRLLLELATQTGNILDNWELIETLEKTKSKAVEVGRALEQSAEVALDVDRQRNIYRPAARRGAILFFIIADLAMVDPMYQFSLSAFMQVFVKSLKRAMPNNSLSKRLENIKSTLTYLVFSYGCTAGWLTTVSNELQLATNGTLSLAIFEEHKLLLSFQLAIRMQQDTENLPPKELNFFVHGDLCLTDEYFPSPQPWISLSTWRDCLYLASFIPKKFGKLPEHIVKYPDIWKKWFDSEDPEAQHFPGQFEKLEPFAKLCLIRVWRSDRVTSAISSFINATMGHSYVTPPITALNEVLTSTSPTNPIVLIVRPGADPPAALTNFAHSADFGINKIKYLSLGQGQETAAENLFASCMARGHWLVLQNCHLLLSYTSKIEQVLENAVNPHPDFRLWLTTEPVTTFPVGLLQIAYKVVMEPPSGLRQNITASLNKLDNSHFVASSHSKYRSVMFVLVFLHGILQERRRYGKLGWNVPYDFADADLQVSLLILQKLLNETAEHNPIKWPSLKYLIGEVMYGGRTIDSFDRRVLKTYMDEYFGDFLFDEFQTFHFYHDDLVDYMIPAEPDGINDYCDNFLRTVEVWPIQQKPNVFGLHSNTAIGYAVKFARGLWENLQNLLPETDTVTGVPDGPALLRTAASVSNLTREKEERMVKTSDASLYQSKMKDTSGSFQSTKRSKVKTRQAEHKADESDEEEAGEYEDHDYHTESRSISDSPFFRRSKLSVEDGGGLDSEGVQTKDAVLDSMAASILGRLPPPFDVKSLRKRRISGEITPTLVVLLQELDRFNLILQEMQTSLTDLRRAIAGEVGMSTELDDIAACLGRGTIPVTWRQLVPATEKSLADWLQQLIQRNEQYKSWVDVGRSELPVMWLSGLHLPQSYLTALIQKACRKNGWALDKCRMSTSVTDVLPSDISSILIAPEVGCNVTGLYLEGSAWSVEKHSLVHQPPRALIQEMPVIRLTPIERHKLKLTGTVEVPVYVTSSRRNAMGEGYVTSLDLPSNQHNSFWILEGACLILNTD</sequence>
<dbReference type="InterPro" id="IPR013602">
    <property type="entry name" value="Dynein_heavy_linker"/>
</dbReference>
<dbReference type="InterPro" id="IPR027417">
    <property type="entry name" value="P-loop_NTPase"/>
</dbReference>
<feature type="compositionally biased region" description="Acidic residues" evidence="15">
    <location>
        <begin position="4716"/>
        <end position="4727"/>
    </location>
</feature>
<dbReference type="FunFam" id="3.40.50.300:FF:002141">
    <property type="entry name" value="Dynein heavy chain"/>
    <property type="match status" value="1"/>
</dbReference>
<dbReference type="Pfam" id="PF12781">
    <property type="entry name" value="AAA_9"/>
    <property type="match status" value="1"/>
</dbReference>
<dbReference type="Pfam" id="PF08385">
    <property type="entry name" value="DHC_N1"/>
    <property type="match status" value="2"/>
</dbReference>
<dbReference type="Gene3D" id="1.20.920.30">
    <property type="match status" value="1"/>
</dbReference>
<dbReference type="GO" id="GO:0045505">
    <property type="term" value="F:dynein intermediate chain binding"/>
    <property type="evidence" value="ECO:0007669"/>
    <property type="project" value="InterPro"/>
</dbReference>
<keyword evidence="4" id="KW-0493">Microtubule</keyword>
<evidence type="ECO:0000256" key="1">
    <source>
        <dbReference type="ARBA" id="ARBA00004430"/>
    </source>
</evidence>
<dbReference type="InterPro" id="IPR026983">
    <property type="entry name" value="DHC"/>
</dbReference>
<dbReference type="Pfam" id="PF12780">
    <property type="entry name" value="AAA_8"/>
    <property type="match status" value="1"/>
</dbReference>
<dbReference type="Gene3D" id="1.20.58.1120">
    <property type="match status" value="1"/>
</dbReference>
<protein>
    <submittedName>
        <fullName evidence="19">DHC_N1 domain-containing protein</fullName>
    </submittedName>
</protein>
<keyword evidence="8" id="KW-0243">Dynein</keyword>
<reference evidence="19" key="1">
    <citation type="submission" date="2016-04" db="UniProtKB">
        <authorList>
            <consortium name="WormBaseParasite"/>
        </authorList>
    </citation>
    <scope>IDENTIFICATION</scope>
</reference>
<feature type="compositionally biased region" description="Basic and acidic residues" evidence="15">
    <location>
        <begin position="2662"/>
        <end position="2675"/>
    </location>
</feature>
<dbReference type="Gene3D" id="6.10.140.1060">
    <property type="match status" value="1"/>
</dbReference>
<dbReference type="SMART" id="SM00382">
    <property type="entry name" value="AAA"/>
    <property type="match status" value="3"/>
</dbReference>
<dbReference type="Pfam" id="PF12774">
    <property type="entry name" value="AAA_6"/>
    <property type="match status" value="1"/>
</dbReference>
<evidence type="ECO:0000313" key="19">
    <source>
        <dbReference type="WBParaSite" id="HDID_0000191301-mRNA-1"/>
    </source>
</evidence>
<dbReference type="PANTHER" id="PTHR22878">
    <property type="entry name" value="DYNEIN HEAVY CHAIN 6, AXONEMAL-LIKE-RELATED"/>
    <property type="match status" value="1"/>
</dbReference>
<dbReference type="InterPro" id="IPR042219">
    <property type="entry name" value="AAA_lid_11_sf"/>
</dbReference>
<feature type="region of interest" description="Disordered" evidence="15">
    <location>
        <begin position="90"/>
        <end position="121"/>
    </location>
</feature>
<proteinExistence type="inferred from homology"/>
<keyword evidence="11" id="KW-0505">Motor protein</keyword>
<dbReference type="WBParaSite" id="HDID_0000191301-mRNA-1">
    <property type="protein sequence ID" value="HDID_0000191301-mRNA-1"/>
    <property type="gene ID" value="HDID_0000191301"/>
</dbReference>
<dbReference type="InterPro" id="IPR035706">
    <property type="entry name" value="AAA_9"/>
</dbReference>
<dbReference type="FunFam" id="3.40.50.300:FF:000049">
    <property type="entry name" value="Dynein, axonemal, heavy chain 5"/>
    <property type="match status" value="1"/>
</dbReference>
<dbReference type="Pfam" id="PF12775">
    <property type="entry name" value="AAA_7"/>
    <property type="match status" value="1"/>
</dbReference>
<comment type="subcellular location">
    <subcellularLocation>
        <location evidence="1">Cytoplasm</location>
        <location evidence="1">Cytoskeleton</location>
        <location evidence="1">Cilium axoneme</location>
    </subcellularLocation>
</comment>
<comment type="similarity">
    <text evidence="2">Belongs to the dynein heavy chain family.</text>
</comment>
<dbReference type="Pfam" id="PF17852">
    <property type="entry name" value="Dynein_AAA_lid"/>
    <property type="match status" value="1"/>
</dbReference>
<dbReference type="GO" id="GO:0008569">
    <property type="term" value="F:minus-end-directed microtubule motor activity"/>
    <property type="evidence" value="ECO:0007669"/>
    <property type="project" value="InterPro"/>
</dbReference>
<evidence type="ECO:0000256" key="7">
    <source>
        <dbReference type="ARBA" id="ARBA00022840"/>
    </source>
</evidence>
<dbReference type="Pfam" id="PF12777">
    <property type="entry name" value="MT"/>
    <property type="match status" value="2"/>
</dbReference>
<dbReference type="InterPro" id="IPR041466">
    <property type="entry name" value="Dynein_AAA5_ext"/>
</dbReference>
<dbReference type="GO" id="GO:0051959">
    <property type="term" value="F:dynein light intermediate chain binding"/>
    <property type="evidence" value="ECO:0007669"/>
    <property type="project" value="InterPro"/>
</dbReference>
<dbReference type="Gene3D" id="3.40.50.300">
    <property type="entry name" value="P-loop containing nucleotide triphosphate hydrolases"/>
    <property type="match status" value="5"/>
</dbReference>
<evidence type="ECO:0000256" key="8">
    <source>
        <dbReference type="ARBA" id="ARBA00023017"/>
    </source>
</evidence>
<feature type="compositionally biased region" description="Basic and acidic residues" evidence="15">
    <location>
        <begin position="4670"/>
        <end position="4679"/>
    </location>
</feature>
<keyword evidence="10" id="KW-0969">Cilium</keyword>
<dbReference type="GO" id="GO:0007018">
    <property type="term" value="P:microtubule-based movement"/>
    <property type="evidence" value="ECO:0007669"/>
    <property type="project" value="InterPro"/>
</dbReference>
<feature type="coiled-coil region" evidence="14">
    <location>
        <begin position="3451"/>
        <end position="3499"/>
    </location>
</feature>
<feature type="domain" description="AAA+ ATPase" evidence="16">
    <location>
        <begin position="2843"/>
        <end position="3016"/>
    </location>
</feature>
<dbReference type="InterPro" id="IPR013594">
    <property type="entry name" value="Dynein_heavy_tail"/>
</dbReference>
<keyword evidence="9 14" id="KW-0175">Coiled coil</keyword>
<reference evidence="17 18" key="2">
    <citation type="submission" date="2018-11" db="EMBL/GenBank/DDBJ databases">
        <authorList>
            <consortium name="Pathogen Informatics"/>
        </authorList>
    </citation>
    <scope>NUCLEOTIDE SEQUENCE [LARGE SCALE GENOMIC DNA]</scope>
</reference>
<evidence type="ECO:0000256" key="13">
    <source>
        <dbReference type="ARBA" id="ARBA00023273"/>
    </source>
</evidence>
<dbReference type="GO" id="GO:0005524">
    <property type="term" value="F:ATP binding"/>
    <property type="evidence" value="ECO:0007669"/>
    <property type="project" value="UniProtKB-KW"/>
</dbReference>
<evidence type="ECO:0000256" key="15">
    <source>
        <dbReference type="SAM" id="MobiDB-lite"/>
    </source>
</evidence>
<evidence type="ECO:0000256" key="12">
    <source>
        <dbReference type="ARBA" id="ARBA00023212"/>
    </source>
</evidence>
<dbReference type="FunFam" id="3.40.50.300:FF:000320">
    <property type="entry name" value="Dynein, axonemal, heavy chain 5"/>
    <property type="match status" value="1"/>
</dbReference>
<dbReference type="SUPFAM" id="SSF52540">
    <property type="entry name" value="P-loop containing nucleoside triphosphate hydrolases"/>
    <property type="match status" value="4"/>
</dbReference>
<dbReference type="Gene3D" id="3.20.180.20">
    <property type="entry name" value="Dynein heavy chain, N-terminal domain 2"/>
    <property type="match status" value="1"/>
</dbReference>
<dbReference type="Gene3D" id="3.10.490.20">
    <property type="match status" value="1"/>
</dbReference>
<feature type="region of interest" description="Disordered" evidence="15">
    <location>
        <begin position="2644"/>
        <end position="2675"/>
    </location>
</feature>
<dbReference type="Pfam" id="PF18198">
    <property type="entry name" value="AAA_lid_11"/>
    <property type="match status" value="1"/>
</dbReference>
<name>A0A0R3SBN9_HYMDI</name>
<evidence type="ECO:0000256" key="3">
    <source>
        <dbReference type="ARBA" id="ARBA00022490"/>
    </source>
</evidence>
<feature type="coiled-coil region" evidence="14">
    <location>
        <begin position="3693"/>
        <end position="3755"/>
    </location>
</feature>
<dbReference type="PANTHER" id="PTHR22878:SF63">
    <property type="entry name" value="DYNEIN AXONEMAL HEAVY CHAIN 10"/>
    <property type="match status" value="1"/>
</dbReference>
<feature type="region of interest" description="Disordered" evidence="15">
    <location>
        <begin position="4664"/>
        <end position="4738"/>
    </location>
</feature>
<dbReference type="FunFam" id="3.10.490.20:FF:000006">
    <property type="entry name" value="Dynein axonemal heavy chain 10"/>
    <property type="match status" value="1"/>
</dbReference>